<reference evidence="1 2" key="1">
    <citation type="submission" date="2024-06" db="EMBL/GenBank/DDBJ databases">
        <title>Halorubrum miltondacostae sp. nov., a potential PHA producer isolated from an inland solar saltern in Rio Maior, Portugal.</title>
        <authorList>
            <person name="Albuquerque L."/>
            <person name="Viver T."/>
            <person name="Barroso C."/>
            <person name="Claudino R."/>
            <person name="Galvan M."/>
            <person name="Simoes G."/>
            <person name="Lobo Da Cunha A."/>
            <person name="Egas C."/>
        </authorList>
    </citation>
    <scope>NUCLEOTIDE SEQUENCE [LARGE SCALE GENOMIC DNA]</scope>
    <source>
        <strain evidence="1 2">RMP-11</strain>
    </source>
</reference>
<dbReference type="AlphaFoldDB" id="A0ABD5LZW7"/>
<name>A0ABD5LZW7_9EURY</name>
<evidence type="ECO:0000313" key="2">
    <source>
        <dbReference type="Proteomes" id="UP001567572"/>
    </source>
</evidence>
<accession>A0ABD5LZW7</accession>
<comment type="caution">
    <text evidence="1">The sequence shown here is derived from an EMBL/GenBank/DDBJ whole genome shotgun (WGS) entry which is preliminary data.</text>
</comment>
<evidence type="ECO:0008006" key="3">
    <source>
        <dbReference type="Google" id="ProtNLM"/>
    </source>
</evidence>
<evidence type="ECO:0000313" key="1">
    <source>
        <dbReference type="EMBL" id="MEZ3162273.1"/>
    </source>
</evidence>
<gene>
    <name evidence="1" type="ORF">ABNG04_00015</name>
</gene>
<proteinExistence type="predicted"/>
<protein>
    <recommendedName>
        <fullName evidence="3">CopG family transcriptional regulator</fullName>
    </recommendedName>
</protein>
<organism evidence="1 2">
    <name type="scientific">Halorubrum miltondacostae</name>
    <dbReference type="NCBI Taxonomy" id="3076378"/>
    <lineage>
        <taxon>Archaea</taxon>
        <taxon>Methanobacteriati</taxon>
        <taxon>Methanobacteriota</taxon>
        <taxon>Stenosarchaea group</taxon>
        <taxon>Halobacteria</taxon>
        <taxon>Halobacteriales</taxon>
        <taxon>Haloferacaceae</taxon>
        <taxon>Halorubrum</taxon>
    </lineage>
</organism>
<sequence length="85" mass="9414">MTEITVDIDEDLLTVLQYVADHSSKDVEKIVESGIRGTLNDHSQQILDNQFVGVRTLLEIIESNEGTVEAARNGEFELLVGIEAE</sequence>
<dbReference type="RefSeq" id="WP_371158931.1">
    <property type="nucleotide sequence ID" value="NZ_JBEDNY010000001.1"/>
</dbReference>
<keyword evidence="2" id="KW-1185">Reference proteome</keyword>
<dbReference type="EMBL" id="JBEDNY010000001">
    <property type="protein sequence ID" value="MEZ3162273.1"/>
    <property type="molecule type" value="Genomic_DNA"/>
</dbReference>
<dbReference type="Proteomes" id="UP001567572">
    <property type="component" value="Unassembled WGS sequence"/>
</dbReference>